<evidence type="ECO:0000313" key="3">
    <source>
        <dbReference type="Proteomes" id="UP001596037"/>
    </source>
</evidence>
<dbReference type="EMBL" id="JBHSMF010000010">
    <property type="protein sequence ID" value="MFC5500167.1"/>
    <property type="molecule type" value="Genomic_DNA"/>
</dbReference>
<evidence type="ECO:0000313" key="2">
    <source>
        <dbReference type="EMBL" id="MFC5500167.1"/>
    </source>
</evidence>
<evidence type="ECO:0008006" key="4">
    <source>
        <dbReference type="Google" id="ProtNLM"/>
    </source>
</evidence>
<feature type="chain" id="PRO_5047107453" description="DUF2946 domain-containing protein" evidence="1">
    <location>
        <begin position="24"/>
        <end position="125"/>
    </location>
</feature>
<feature type="signal peptide" evidence="1">
    <location>
        <begin position="1"/>
        <end position="23"/>
    </location>
</feature>
<accession>A0ABW0NLC9</accession>
<dbReference type="RefSeq" id="WP_376852407.1">
    <property type="nucleotide sequence ID" value="NZ_JBHSMF010000010.1"/>
</dbReference>
<keyword evidence="3" id="KW-1185">Reference proteome</keyword>
<comment type="caution">
    <text evidence="2">The sequence shown here is derived from an EMBL/GenBank/DDBJ whole genome shotgun (WGS) entry which is preliminary data.</text>
</comment>
<protein>
    <recommendedName>
        <fullName evidence="4">DUF2946 domain-containing protein</fullName>
    </recommendedName>
</protein>
<keyword evidence="1" id="KW-0732">Signal</keyword>
<proteinExistence type="predicted"/>
<organism evidence="2 3">
    <name type="scientific">Caenimonas terrae</name>
    <dbReference type="NCBI Taxonomy" id="696074"/>
    <lineage>
        <taxon>Bacteria</taxon>
        <taxon>Pseudomonadati</taxon>
        <taxon>Pseudomonadota</taxon>
        <taxon>Betaproteobacteria</taxon>
        <taxon>Burkholderiales</taxon>
        <taxon>Comamonadaceae</taxon>
        <taxon>Caenimonas</taxon>
    </lineage>
</organism>
<reference evidence="3" key="1">
    <citation type="journal article" date="2019" name="Int. J. Syst. Evol. Microbiol.">
        <title>The Global Catalogue of Microorganisms (GCM) 10K type strain sequencing project: providing services to taxonomists for standard genome sequencing and annotation.</title>
        <authorList>
            <consortium name="The Broad Institute Genomics Platform"/>
            <consortium name="The Broad Institute Genome Sequencing Center for Infectious Disease"/>
            <person name="Wu L."/>
            <person name="Ma J."/>
        </authorList>
    </citation>
    <scope>NUCLEOTIDE SEQUENCE [LARGE SCALE GENOMIC DNA]</scope>
    <source>
        <strain evidence="3">CCUG 57401</strain>
    </source>
</reference>
<sequence>MSKRIRYLFAWLVLAALPLQGFAAASMLFCGMGAAVVGTAQAHHDHAAHSHAHAHAVKGVEGGVAQQLPDAGHSCGVCAACCHGGAIAQTPHVLAMASLPLAPAAEPFVRIDPRPSSVPDKPPRS</sequence>
<gene>
    <name evidence="2" type="ORF">ACFPOE_21675</name>
</gene>
<dbReference type="Proteomes" id="UP001596037">
    <property type="component" value="Unassembled WGS sequence"/>
</dbReference>
<name>A0ABW0NLC9_9BURK</name>
<evidence type="ECO:0000256" key="1">
    <source>
        <dbReference type="SAM" id="SignalP"/>
    </source>
</evidence>